<dbReference type="InterPro" id="IPR001214">
    <property type="entry name" value="SET_dom"/>
</dbReference>
<dbReference type="AlphaFoldDB" id="A0AAV7XHC5"/>
<accession>A0AAV7XHC5</accession>
<keyword evidence="4" id="KW-1185">Reference proteome</keyword>
<evidence type="ECO:0000259" key="2">
    <source>
        <dbReference type="PROSITE" id="PS50280"/>
    </source>
</evidence>
<dbReference type="SMART" id="SM00317">
    <property type="entry name" value="SET"/>
    <property type="match status" value="1"/>
</dbReference>
<dbReference type="PANTHER" id="PTHR46455:SF3">
    <property type="entry name" value="SET AND MYND DOMAIN CONTAINING, ARTHROPOD-SPECIFIC, MEMBER 9, ISOFORM A-RELATED"/>
    <property type="match status" value="1"/>
</dbReference>
<gene>
    <name evidence="3" type="ORF">ONE63_010526</name>
</gene>
<feature type="region of interest" description="Disordered" evidence="1">
    <location>
        <begin position="505"/>
        <end position="558"/>
    </location>
</feature>
<organism evidence="3 4">
    <name type="scientific">Megalurothrips usitatus</name>
    <name type="common">bean blossom thrips</name>
    <dbReference type="NCBI Taxonomy" id="439358"/>
    <lineage>
        <taxon>Eukaryota</taxon>
        <taxon>Metazoa</taxon>
        <taxon>Ecdysozoa</taxon>
        <taxon>Arthropoda</taxon>
        <taxon>Hexapoda</taxon>
        <taxon>Insecta</taxon>
        <taxon>Pterygota</taxon>
        <taxon>Neoptera</taxon>
        <taxon>Paraneoptera</taxon>
        <taxon>Thysanoptera</taxon>
        <taxon>Terebrantia</taxon>
        <taxon>Thripoidea</taxon>
        <taxon>Thripidae</taxon>
        <taxon>Megalurothrips</taxon>
    </lineage>
</organism>
<dbReference type="SUPFAM" id="SSF82199">
    <property type="entry name" value="SET domain"/>
    <property type="match status" value="1"/>
</dbReference>
<feature type="compositionally biased region" description="Basic and acidic residues" evidence="1">
    <location>
        <begin position="1"/>
        <end position="17"/>
    </location>
</feature>
<dbReference type="EMBL" id="JAPTSV010000009">
    <property type="protein sequence ID" value="KAJ1523980.1"/>
    <property type="molecule type" value="Genomic_DNA"/>
</dbReference>
<name>A0AAV7XHC5_9NEOP</name>
<proteinExistence type="predicted"/>
<feature type="region of interest" description="Disordered" evidence="1">
    <location>
        <begin position="1"/>
        <end position="24"/>
    </location>
</feature>
<dbReference type="InterPro" id="IPR046341">
    <property type="entry name" value="SET_dom_sf"/>
</dbReference>
<dbReference type="Pfam" id="PF00856">
    <property type="entry name" value="SET"/>
    <property type="match status" value="1"/>
</dbReference>
<comment type="caution">
    <text evidence="3">The sequence shown here is derived from an EMBL/GenBank/DDBJ whole genome shotgun (WGS) entry which is preliminary data.</text>
</comment>
<dbReference type="Proteomes" id="UP001075354">
    <property type="component" value="Chromosome 9"/>
</dbReference>
<evidence type="ECO:0000313" key="3">
    <source>
        <dbReference type="EMBL" id="KAJ1523980.1"/>
    </source>
</evidence>
<dbReference type="GO" id="GO:0008276">
    <property type="term" value="F:protein methyltransferase activity"/>
    <property type="evidence" value="ECO:0007669"/>
    <property type="project" value="UniProtKB-ARBA"/>
</dbReference>
<dbReference type="InterPro" id="IPR053010">
    <property type="entry name" value="SET_SmydA-8"/>
</dbReference>
<dbReference type="Gene3D" id="6.10.140.2220">
    <property type="match status" value="1"/>
</dbReference>
<evidence type="ECO:0000313" key="4">
    <source>
        <dbReference type="Proteomes" id="UP001075354"/>
    </source>
</evidence>
<protein>
    <recommendedName>
        <fullName evidence="2">SET domain-containing protein</fullName>
    </recommendedName>
</protein>
<dbReference type="Gene3D" id="2.170.270.10">
    <property type="entry name" value="SET domain"/>
    <property type="match status" value="1"/>
</dbReference>
<evidence type="ECO:0000256" key="1">
    <source>
        <dbReference type="SAM" id="MobiDB-lite"/>
    </source>
</evidence>
<reference evidence="3" key="1">
    <citation type="submission" date="2022-12" db="EMBL/GenBank/DDBJ databases">
        <title>Chromosome-level genome assembly of the bean flower thrips Megalurothrips usitatus.</title>
        <authorList>
            <person name="Ma L."/>
            <person name="Liu Q."/>
            <person name="Li H."/>
            <person name="Cai W."/>
        </authorList>
    </citation>
    <scope>NUCLEOTIDE SEQUENCE</scope>
    <source>
        <strain evidence="3">Cailab_2022a</strain>
    </source>
</reference>
<dbReference type="CDD" id="cd20071">
    <property type="entry name" value="SET_SMYD"/>
    <property type="match status" value="1"/>
</dbReference>
<feature type="domain" description="SET" evidence="2">
    <location>
        <begin position="16"/>
        <end position="274"/>
    </location>
</feature>
<dbReference type="Gene3D" id="1.10.220.160">
    <property type="match status" value="1"/>
</dbReference>
<dbReference type="PROSITE" id="PS50280">
    <property type="entry name" value="SET"/>
    <property type="match status" value="1"/>
</dbReference>
<sequence>MGRHLRDNGGPPHRDPPWEIVRSPLGGRGVVATRDLQPDDLVLVDPPLMLGPRAGTDPATPVVCVGCLRPCAPAELRACPRGCRLPVCASSRPRSPPCEDGACHAGECGLLRRWGVRGDAGQWSDALLRAAAAVRCLALPPEQRQILASMQSHHGRQHAFEVGLLLESLEASPSPEEERFMRLACCVMDANAFRMTLPAAEDGDGDGGAAGRQRADAETWGPLVGALRGLYPLGALLNHECTPNTRHSYDSRGRMVIRAARAVARGEELTVTYSALLWGSPARRQHLLRTKHFLCACARCKDPTEGGTLLAALPCPARPCAGPVLPASPLSLTGPWRCSGCGLHVPADRATLLQSVLGGLLRTLHRDPALPPAPDAVLRFLEDNRRLLPATNHITVELKADVVWALGRKPGLEFAGLTAEQLQLKESLIRELLAVLQALRAGRCSLSGMLLYELHCTLLERCRRDPGLWPSVAAEALESIEVAHGILGEDNAAPHDLAVLVRRARQRRAASSDHPGEASPRPPPASSPASRPRRDSAADVTGGPPSAAPAPPEAIACL</sequence>
<dbReference type="GO" id="GO:0008757">
    <property type="term" value="F:S-adenosylmethionine-dependent methyltransferase activity"/>
    <property type="evidence" value="ECO:0007669"/>
    <property type="project" value="UniProtKB-ARBA"/>
</dbReference>
<dbReference type="GO" id="GO:0008170">
    <property type="term" value="F:N-methyltransferase activity"/>
    <property type="evidence" value="ECO:0007669"/>
    <property type="project" value="UniProtKB-ARBA"/>
</dbReference>
<dbReference type="PANTHER" id="PTHR46455">
    <property type="entry name" value="SET AND MYND DOMAIN CONTAINING, ARTHROPOD-SPECIFIC, MEMBER 4, ISOFORM A"/>
    <property type="match status" value="1"/>
</dbReference>